<proteinExistence type="predicted"/>
<geneLocation type="plasmid" evidence="1 2">
    <name>pJCM15296</name>
</geneLocation>
<dbReference type="RefSeq" id="WP_206666294.1">
    <property type="nucleotide sequence ID" value="NZ_POTN01000054.1"/>
</dbReference>
<evidence type="ECO:0000313" key="1">
    <source>
        <dbReference type="EMBL" id="BBX88225.1"/>
    </source>
</evidence>
<accession>A0ABM7INE4</accession>
<keyword evidence="2" id="KW-1185">Reference proteome</keyword>
<sequence length="91" mass="10474">MRRLRDYWDSRDPAERRFVRQLLATMAGGPLNVTARTWENAQKAWEIKVVQYTNEGHTYPEVSAANWLLMAATAQQEVGHFDIPDDDPDPS</sequence>
<organism evidence="1 2">
    <name type="scientific">Mycolicibacterium aubagnense</name>
    <dbReference type="NCBI Taxonomy" id="319707"/>
    <lineage>
        <taxon>Bacteria</taxon>
        <taxon>Bacillati</taxon>
        <taxon>Actinomycetota</taxon>
        <taxon>Actinomycetes</taxon>
        <taxon>Mycobacteriales</taxon>
        <taxon>Mycobacteriaceae</taxon>
        <taxon>Mycolicibacterium</taxon>
    </lineage>
</organism>
<evidence type="ECO:0000313" key="2">
    <source>
        <dbReference type="Proteomes" id="UP000465609"/>
    </source>
</evidence>
<keyword evidence="1" id="KW-0614">Plasmid</keyword>
<dbReference type="EMBL" id="AP022578">
    <property type="protein sequence ID" value="BBX88225.1"/>
    <property type="molecule type" value="Genomic_DNA"/>
</dbReference>
<protein>
    <submittedName>
        <fullName evidence="1">Uncharacterized protein</fullName>
    </submittedName>
</protein>
<dbReference type="Proteomes" id="UP000465609">
    <property type="component" value="Plasmid pJCM15296"/>
</dbReference>
<reference evidence="1 2" key="1">
    <citation type="journal article" date="2019" name="Emerg. Microbes Infect.">
        <title>Comprehensive subspecies identification of 175 nontuberculous mycobacteria species based on 7547 genomic profiles.</title>
        <authorList>
            <person name="Matsumoto Y."/>
            <person name="Kinjo T."/>
            <person name="Motooka D."/>
            <person name="Nabeya D."/>
            <person name="Jung N."/>
            <person name="Uechi K."/>
            <person name="Horii T."/>
            <person name="Iida T."/>
            <person name="Fujita J."/>
            <person name="Nakamura S."/>
        </authorList>
    </citation>
    <scope>NUCLEOTIDE SEQUENCE [LARGE SCALE GENOMIC DNA]</scope>
    <source>
        <strain evidence="1 2">JCM 15296</strain>
        <plasmid evidence="1">pJCM15296</plasmid>
    </source>
</reference>
<gene>
    <name evidence="1" type="ORF">MAUB_64260</name>
</gene>
<name>A0ABM7INE4_9MYCO</name>